<evidence type="ECO:0000313" key="1">
    <source>
        <dbReference type="EMBL" id="CAK8054326.1"/>
    </source>
</evidence>
<reference evidence="1 2" key="1">
    <citation type="submission" date="2024-01" db="EMBL/GenBank/DDBJ databases">
        <authorList>
            <person name="Botero Cardona J."/>
        </authorList>
    </citation>
    <scope>NUCLEOTIDE SEQUENCE [LARGE SCALE GENOMIC DNA]</scope>
    <source>
        <strain evidence="1 2">LMG 33000</strain>
    </source>
</reference>
<organism evidence="1 2">
    <name type="scientific">Eupransor demetentiae</name>
    <dbReference type="NCBI Taxonomy" id="3109584"/>
    <lineage>
        <taxon>Bacteria</taxon>
        <taxon>Bacillati</taxon>
        <taxon>Bacillota</taxon>
        <taxon>Bacilli</taxon>
        <taxon>Lactobacillales</taxon>
        <taxon>Lactobacillaceae</taxon>
        <taxon>Eupransor</taxon>
    </lineage>
</organism>
<protein>
    <submittedName>
        <fullName evidence="1">Uncharacterized protein</fullName>
    </submittedName>
</protein>
<name>A0ABP0EQB0_9LACO</name>
<dbReference type="EMBL" id="CAWVOH010000002">
    <property type="protein sequence ID" value="CAK8054326.1"/>
    <property type="molecule type" value="Genomic_DNA"/>
</dbReference>
<gene>
    <name evidence="1" type="ORF">R54876_GBNLAHCA_00890</name>
</gene>
<sequence length="76" mass="8351">MTTGKKYMIEGLTSDAQASFNLDPAIVGPFAEKYVADGEISKNDPVVMHGSLYPYAIKMILKYKLLPVSEVEKLAI</sequence>
<accession>A0ABP0EQB0</accession>
<proteinExistence type="predicted"/>
<keyword evidence="2" id="KW-1185">Reference proteome</keyword>
<dbReference type="Proteomes" id="UP001314241">
    <property type="component" value="Unassembled WGS sequence"/>
</dbReference>
<evidence type="ECO:0000313" key="2">
    <source>
        <dbReference type="Proteomes" id="UP001314241"/>
    </source>
</evidence>
<comment type="caution">
    <text evidence="1">The sequence shown here is derived from an EMBL/GenBank/DDBJ whole genome shotgun (WGS) entry which is preliminary data.</text>
</comment>
<dbReference type="RefSeq" id="WP_349641879.1">
    <property type="nucleotide sequence ID" value="NZ_CAWVOH010000002.1"/>
</dbReference>